<name>A0A5N1JQZ2_9HYPH</name>
<comment type="caution">
    <text evidence="1">The sequence shown here is derived from an EMBL/GenBank/DDBJ whole genome shotgun (WGS) entry which is preliminary data.</text>
</comment>
<evidence type="ECO:0000313" key="1">
    <source>
        <dbReference type="EMBL" id="KAA9361363.1"/>
    </source>
</evidence>
<evidence type="ECO:0000313" key="2">
    <source>
        <dbReference type="Proteomes" id="UP000327108"/>
    </source>
</evidence>
<dbReference type="OrthoDB" id="9811423at2"/>
<gene>
    <name evidence="1" type="ORF">F3W84_20615</name>
</gene>
<dbReference type="AlphaFoldDB" id="A0A5N1JQZ2"/>
<dbReference type="PANTHER" id="PTHR35175:SF2">
    <property type="entry name" value="DUF1289 DOMAIN-CONTAINING PROTEIN"/>
    <property type="match status" value="1"/>
</dbReference>
<sequence>MNAATIESPCILVCVMDIQTGFCLGCARTLDEIAEWSSMKDDQRRAIMALLPARHERLEKKES</sequence>
<dbReference type="EMBL" id="VYXQ01000026">
    <property type="protein sequence ID" value="KAA9361363.1"/>
    <property type="molecule type" value="Genomic_DNA"/>
</dbReference>
<proteinExistence type="predicted"/>
<dbReference type="InterPro" id="IPR010710">
    <property type="entry name" value="DUF1289"/>
</dbReference>
<organism evidence="1 2">
    <name type="scientific">Ochrobactrum quorumnocens</name>
    <dbReference type="NCBI Taxonomy" id="271865"/>
    <lineage>
        <taxon>Bacteria</taxon>
        <taxon>Pseudomonadati</taxon>
        <taxon>Pseudomonadota</taxon>
        <taxon>Alphaproteobacteria</taxon>
        <taxon>Hyphomicrobiales</taxon>
        <taxon>Brucellaceae</taxon>
        <taxon>Brucella/Ochrobactrum group</taxon>
        <taxon>Ochrobactrum</taxon>
    </lineage>
</organism>
<dbReference type="RefSeq" id="WP_095446488.1">
    <property type="nucleotide sequence ID" value="NZ_CP022604.1"/>
</dbReference>
<dbReference type="PANTHER" id="PTHR35175">
    <property type="entry name" value="DUF1289 DOMAIN-CONTAINING PROTEIN"/>
    <property type="match status" value="1"/>
</dbReference>
<reference evidence="1 2" key="1">
    <citation type="submission" date="2019-09" db="EMBL/GenBank/DDBJ databases">
        <title>Biological control of the noxious weed angled onion (Allium triquetrum) thwarted by endophytic bacteria in Victoria, Australia.</title>
        <authorList>
            <person name="Tehranchian P."/>
            <person name="Adair R.J."/>
            <person name="Van T.H."/>
            <person name="Morrison P.D."/>
            <person name="Williams H."/>
            <person name="Lawrie A.C."/>
        </authorList>
    </citation>
    <scope>NUCLEOTIDE SEQUENCE [LARGE SCALE GENOMIC DNA]</scope>
    <source>
        <strain evidence="1 2">RPTAtOch1</strain>
    </source>
</reference>
<accession>A0A5N1JQZ2</accession>
<keyword evidence="2" id="KW-1185">Reference proteome</keyword>
<dbReference type="Pfam" id="PF06945">
    <property type="entry name" value="DUF1289"/>
    <property type="match status" value="1"/>
</dbReference>
<dbReference type="Proteomes" id="UP000327108">
    <property type="component" value="Unassembled WGS sequence"/>
</dbReference>
<protein>
    <submittedName>
        <fullName evidence="1">DUF1289 domain-containing protein</fullName>
    </submittedName>
</protein>